<dbReference type="Gene3D" id="3.40.50.1820">
    <property type="entry name" value="alpha/beta hydrolase"/>
    <property type="match status" value="1"/>
</dbReference>
<dbReference type="Proteomes" id="UP001203512">
    <property type="component" value="Unassembled WGS sequence"/>
</dbReference>
<dbReference type="PRINTS" id="PR00412">
    <property type="entry name" value="EPOXHYDRLASE"/>
</dbReference>
<name>A0ABT0DZI5_9SPHN</name>
<sequence>MAEWRHHWADINGLTMHYVEQGQGPLVVLAHGFPHSWFSWRHQIAAIAAAGYRVVAFDLRGMGQTSAPVEEEAYDVQHTMGDLVGLLDHLGEERAVFAGLDFGLFAIYDMAYHWPQRMRAIIGLGNPAWPHDPDCSPLTAARDLGQRHFYHIDYFTRQPGVAEAALDAEPRAFLKRVFYALSGDYHYVDVWKHPPGTSYLDALPEAPPLPWPWLSDLELEFFVSDYARSGFLGGLNWYRAMDLRWAYRRQFENIPNPVPFYFLTSENDTDMEAFHGDDPLAKLPSQYADLRRVEILPKAGHMLQMERAAEVSARMVEFLADIGRSEG</sequence>
<evidence type="ECO:0000259" key="2">
    <source>
        <dbReference type="Pfam" id="PF00561"/>
    </source>
</evidence>
<organism evidence="3 4">
    <name type="scientific">Sphingobium agri</name>
    <dbReference type="NCBI Taxonomy" id="2933566"/>
    <lineage>
        <taxon>Bacteria</taxon>
        <taxon>Pseudomonadati</taxon>
        <taxon>Pseudomonadota</taxon>
        <taxon>Alphaproteobacteria</taxon>
        <taxon>Sphingomonadales</taxon>
        <taxon>Sphingomonadaceae</taxon>
        <taxon>Sphingobium</taxon>
    </lineage>
</organism>
<proteinExistence type="predicted"/>
<gene>
    <name evidence="3" type="ORF">MU848_13175</name>
</gene>
<evidence type="ECO:0000256" key="1">
    <source>
        <dbReference type="ARBA" id="ARBA00022801"/>
    </source>
</evidence>
<protein>
    <submittedName>
        <fullName evidence="3">Alpha/beta hydrolase</fullName>
    </submittedName>
</protein>
<dbReference type="InterPro" id="IPR029058">
    <property type="entry name" value="AB_hydrolase_fold"/>
</dbReference>
<dbReference type="EMBL" id="JALKHS010000010">
    <property type="protein sequence ID" value="MCK0532536.1"/>
    <property type="molecule type" value="Genomic_DNA"/>
</dbReference>
<dbReference type="InterPro" id="IPR000639">
    <property type="entry name" value="Epox_hydrolase-like"/>
</dbReference>
<dbReference type="PANTHER" id="PTHR43329">
    <property type="entry name" value="EPOXIDE HYDROLASE"/>
    <property type="match status" value="1"/>
</dbReference>
<dbReference type="RefSeq" id="WP_247233036.1">
    <property type="nucleotide sequence ID" value="NZ_JALKHS010000010.1"/>
</dbReference>
<accession>A0ABT0DZI5</accession>
<evidence type="ECO:0000313" key="4">
    <source>
        <dbReference type="Proteomes" id="UP001203512"/>
    </source>
</evidence>
<reference evidence="3 4" key="1">
    <citation type="submission" date="2022-04" db="EMBL/GenBank/DDBJ databases">
        <authorList>
            <person name="Huq M.A."/>
        </authorList>
    </citation>
    <scope>NUCLEOTIDE SEQUENCE [LARGE SCALE GENOMIC DNA]</scope>
    <source>
        <strain evidence="3 4">MAH-33</strain>
    </source>
</reference>
<dbReference type="InterPro" id="IPR000073">
    <property type="entry name" value="AB_hydrolase_1"/>
</dbReference>
<dbReference type="GO" id="GO:0016787">
    <property type="term" value="F:hydrolase activity"/>
    <property type="evidence" value="ECO:0007669"/>
    <property type="project" value="UniProtKB-KW"/>
</dbReference>
<keyword evidence="1 3" id="KW-0378">Hydrolase</keyword>
<dbReference type="SUPFAM" id="SSF53474">
    <property type="entry name" value="alpha/beta-Hydrolases"/>
    <property type="match status" value="1"/>
</dbReference>
<comment type="caution">
    <text evidence="3">The sequence shown here is derived from an EMBL/GenBank/DDBJ whole genome shotgun (WGS) entry which is preliminary data.</text>
</comment>
<keyword evidence="4" id="KW-1185">Reference proteome</keyword>
<evidence type="ECO:0000313" key="3">
    <source>
        <dbReference type="EMBL" id="MCK0532536.1"/>
    </source>
</evidence>
<feature type="domain" description="AB hydrolase-1" evidence="2">
    <location>
        <begin position="25"/>
        <end position="134"/>
    </location>
</feature>
<dbReference type="Pfam" id="PF00561">
    <property type="entry name" value="Abhydrolase_1"/>
    <property type="match status" value="1"/>
</dbReference>